<feature type="domain" description="HTH lysR-type" evidence="6">
    <location>
        <begin position="33"/>
        <end position="90"/>
    </location>
</feature>
<evidence type="ECO:0000313" key="7">
    <source>
        <dbReference type="EMBL" id="GAA1079352.1"/>
    </source>
</evidence>
<evidence type="ECO:0000256" key="3">
    <source>
        <dbReference type="ARBA" id="ARBA00023125"/>
    </source>
</evidence>
<keyword evidence="2" id="KW-0805">Transcription regulation</keyword>
<evidence type="ECO:0000256" key="2">
    <source>
        <dbReference type="ARBA" id="ARBA00023015"/>
    </source>
</evidence>
<evidence type="ECO:0000313" key="8">
    <source>
        <dbReference type="Proteomes" id="UP001499987"/>
    </source>
</evidence>
<dbReference type="Gene3D" id="1.10.10.10">
    <property type="entry name" value="Winged helix-like DNA-binding domain superfamily/Winged helix DNA-binding domain"/>
    <property type="match status" value="1"/>
</dbReference>
<feature type="compositionally biased region" description="Polar residues" evidence="5">
    <location>
        <begin position="1"/>
        <end position="10"/>
    </location>
</feature>
<gene>
    <name evidence="7" type="ORF">GCM10009663_22030</name>
</gene>
<dbReference type="Proteomes" id="UP001499987">
    <property type="component" value="Unassembled WGS sequence"/>
</dbReference>
<keyword evidence="8" id="KW-1185">Reference proteome</keyword>
<dbReference type="InterPro" id="IPR036390">
    <property type="entry name" value="WH_DNA-bd_sf"/>
</dbReference>
<dbReference type="Pfam" id="PF00126">
    <property type="entry name" value="HTH_1"/>
    <property type="match status" value="1"/>
</dbReference>
<evidence type="ECO:0000256" key="5">
    <source>
        <dbReference type="SAM" id="MobiDB-lite"/>
    </source>
</evidence>
<dbReference type="EMBL" id="BAAALD010000015">
    <property type="protein sequence ID" value="GAA1079352.1"/>
    <property type="molecule type" value="Genomic_DNA"/>
</dbReference>
<dbReference type="SUPFAM" id="SSF46785">
    <property type="entry name" value="Winged helix' DNA-binding domain"/>
    <property type="match status" value="1"/>
</dbReference>
<protein>
    <submittedName>
        <fullName evidence="7">LysR family transcriptional regulator</fullName>
    </submittedName>
</protein>
<sequence length="327" mass="34277">MGMSQTTATAVSPPVTSGAGAGPLDPAGSGRLPDPESLRLLVLVAETGSLGSAAARLGIAQPSASKRLSALERRLGLVLLDRTRRGSRLTDAGAAVVECAQRVLLELDRLVTGAQELRSRRDAELKVAASMTVAEYLLPAWLGELRRRRPELQVSLQVTNSEHVPDLVRTGAAGLGFIEAPQPPSGLSTRQVAGDRLLVVVAPGHPWARLRRPLGVAVLAATPLVLRERGSGTRDTLDRALRRAGAGDSRRLLELGSATAVRNAVIAGTGPAVMSELAVRTAVADGRLVEVETEGIDMRRSLRAVWPSGRTPTGPAAELLACTRAGR</sequence>
<evidence type="ECO:0000259" key="6">
    <source>
        <dbReference type="PROSITE" id="PS50931"/>
    </source>
</evidence>
<dbReference type="PANTHER" id="PTHR30126">
    <property type="entry name" value="HTH-TYPE TRANSCRIPTIONAL REGULATOR"/>
    <property type="match status" value="1"/>
</dbReference>
<dbReference type="SUPFAM" id="SSF53850">
    <property type="entry name" value="Periplasmic binding protein-like II"/>
    <property type="match status" value="1"/>
</dbReference>
<proteinExistence type="inferred from homology"/>
<comment type="caution">
    <text evidence="7">The sequence shown here is derived from an EMBL/GenBank/DDBJ whole genome shotgun (WGS) entry which is preliminary data.</text>
</comment>
<organism evidence="7 8">
    <name type="scientific">Kitasatospora arboriphila</name>
    <dbReference type="NCBI Taxonomy" id="258052"/>
    <lineage>
        <taxon>Bacteria</taxon>
        <taxon>Bacillati</taxon>
        <taxon>Actinomycetota</taxon>
        <taxon>Actinomycetes</taxon>
        <taxon>Kitasatosporales</taxon>
        <taxon>Streptomycetaceae</taxon>
        <taxon>Kitasatospora</taxon>
    </lineage>
</organism>
<name>A0ABP4DY86_9ACTN</name>
<reference evidence="8" key="1">
    <citation type="journal article" date="2019" name="Int. J. Syst. Evol. Microbiol.">
        <title>The Global Catalogue of Microorganisms (GCM) 10K type strain sequencing project: providing services to taxonomists for standard genome sequencing and annotation.</title>
        <authorList>
            <consortium name="The Broad Institute Genomics Platform"/>
            <consortium name="The Broad Institute Genome Sequencing Center for Infectious Disease"/>
            <person name="Wu L."/>
            <person name="Ma J."/>
        </authorList>
    </citation>
    <scope>NUCLEOTIDE SEQUENCE [LARGE SCALE GENOMIC DNA]</scope>
    <source>
        <strain evidence="8">JCM 13002</strain>
    </source>
</reference>
<accession>A0ABP4DY86</accession>
<dbReference type="PROSITE" id="PS50931">
    <property type="entry name" value="HTH_LYSR"/>
    <property type="match status" value="1"/>
</dbReference>
<keyword evidence="3" id="KW-0238">DNA-binding</keyword>
<dbReference type="CDD" id="cd08420">
    <property type="entry name" value="PBP2_CysL_like"/>
    <property type="match status" value="1"/>
</dbReference>
<dbReference type="Pfam" id="PF03466">
    <property type="entry name" value="LysR_substrate"/>
    <property type="match status" value="1"/>
</dbReference>
<evidence type="ECO:0000256" key="4">
    <source>
        <dbReference type="ARBA" id="ARBA00023163"/>
    </source>
</evidence>
<comment type="similarity">
    <text evidence="1">Belongs to the LysR transcriptional regulatory family.</text>
</comment>
<dbReference type="InterPro" id="IPR036388">
    <property type="entry name" value="WH-like_DNA-bd_sf"/>
</dbReference>
<dbReference type="InterPro" id="IPR005119">
    <property type="entry name" value="LysR_subst-bd"/>
</dbReference>
<evidence type="ECO:0000256" key="1">
    <source>
        <dbReference type="ARBA" id="ARBA00009437"/>
    </source>
</evidence>
<feature type="region of interest" description="Disordered" evidence="5">
    <location>
        <begin position="1"/>
        <end position="31"/>
    </location>
</feature>
<keyword evidence="4" id="KW-0804">Transcription</keyword>
<dbReference type="Gene3D" id="3.40.190.10">
    <property type="entry name" value="Periplasmic binding protein-like II"/>
    <property type="match status" value="2"/>
</dbReference>
<dbReference type="InterPro" id="IPR000847">
    <property type="entry name" value="LysR_HTH_N"/>
</dbReference>
<dbReference type="PRINTS" id="PR00039">
    <property type="entry name" value="HTHLYSR"/>
</dbReference>
<dbReference type="PANTHER" id="PTHR30126:SF39">
    <property type="entry name" value="HTH-TYPE TRANSCRIPTIONAL REGULATOR CYSL"/>
    <property type="match status" value="1"/>
</dbReference>